<feature type="non-terminal residue" evidence="1">
    <location>
        <position position="334"/>
    </location>
</feature>
<reference evidence="1" key="1">
    <citation type="submission" date="2021-06" db="EMBL/GenBank/DDBJ databases">
        <authorList>
            <person name="Kallberg Y."/>
            <person name="Tangrot J."/>
            <person name="Rosling A."/>
        </authorList>
    </citation>
    <scope>NUCLEOTIDE SEQUENCE</scope>
    <source>
        <strain evidence="1">MA461A</strain>
    </source>
</reference>
<dbReference type="EMBL" id="CAJVQC010020296">
    <property type="protein sequence ID" value="CAG8707124.1"/>
    <property type="molecule type" value="Genomic_DNA"/>
</dbReference>
<organism evidence="1 2">
    <name type="scientific">Racocetra persica</name>
    <dbReference type="NCBI Taxonomy" id="160502"/>
    <lineage>
        <taxon>Eukaryota</taxon>
        <taxon>Fungi</taxon>
        <taxon>Fungi incertae sedis</taxon>
        <taxon>Mucoromycota</taxon>
        <taxon>Glomeromycotina</taxon>
        <taxon>Glomeromycetes</taxon>
        <taxon>Diversisporales</taxon>
        <taxon>Gigasporaceae</taxon>
        <taxon>Racocetra</taxon>
    </lineage>
</organism>
<evidence type="ECO:0000313" key="1">
    <source>
        <dbReference type="EMBL" id="CAG8707124.1"/>
    </source>
</evidence>
<proteinExistence type="predicted"/>
<name>A0ACA9PG09_9GLOM</name>
<dbReference type="Proteomes" id="UP000789920">
    <property type="component" value="Unassembled WGS sequence"/>
</dbReference>
<comment type="caution">
    <text evidence="1">The sequence shown here is derived from an EMBL/GenBank/DDBJ whole genome shotgun (WGS) entry which is preliminary data.</text>
</comment>
<sequence length="334" mass="38141">MSMSNEESEEARELNATYRFLAGIHEYFDRASPKWNILDFLNECEAEQFDQKIGLYIRSLEKVANKENGERQQNAHILLEKYRKKVVWSSRLEADLTLAPQGADNLKGWLSSRLKAEPGARPDYHLARKWKNECGSTGPSIHLHNPTFTGNPLVENSGNVNSEAFNLSNESASKRKKDDDHEKPYGNEEDNINDFDQEAIYSDNSLYIENICVRSQIMEWRKKSNLLRYNIIDTIESSSSNSRNLFKDIWGKMIDEIEAMLSPTAETAMSGNVKDVQVEVVKLTPKLLWRMCDRRNPGSKIDAIIKLLEVDLELSVVEVSGSPKDADHNHYIGD</sequence>
<gene>
    <name evidence="1" type="ORF">RPERSI_LOCUS10298</name>
</gene>
<accession>A0ACA9PG09</accession>
<protein>
    <submittedName>
        <fullName evidence="1">13362_t:CDS:1</fullName>
    </submittedName>
</protein>
<keyword evidence="2" id="KW-1185">Reference proteome</keyword>
<evidence type="ECO:0000313" key="2">
    <source>
        <dbReference type="Proteomes" id="UP000789920"/>
    </source>
</evidence>